<reference evidence="2" key="1">
    <citation type="submission" date="2015-08" db="EMBL/GenBank/DDBJ databases">
        <title>Complete DNA Sequence of Pseudomonas syringae pv. actinidiae, the Causal Agent of Kiwifruit Canker Disease.</title>
        <authorList>
            <person name="Rikkerink E.H.A."/>
            <person name="Fineran P.C."/>
        </authorList>
    </citation>
    <scope>NUCLEOTIDE SEQUENCE</scope>
    <source>
        <strain evidence="2">DSM 13666</strain>
    </source>
</reference>
<gene>
    <name evidence="2" type="ORF">AMD02_18260</name>
</gene>
<evidence type="ECO:0000313" key="2">
    <source>
        <dbReference type="EMBL" id="KOO36536.1"/>
    </source>
</evidence>
<accession>A0A0M0KCF8</accession>
<dbReference type="PATRIC" id="fig|136160.3.peg.3614"/>
<comment type="caution">
    <text evidence="2">The sequence shown here is derived from an EMBL/GenBank/DDBJ whole genome shotgun (WGS) entry which is preliminary data.</text>
</comment>
<sequence length="179" mass="20314">MGKGVNQQTIFFAIHRDAPETVKQAIRILEYSGIVSLHTEGTKVRRGIFDRYQVNLGIALSYYQTPTERAANLIKGLSIKLYTDYGQNSPSYSNLEKLNIITEDTDFKDVIDKVLNLSIENLDITEFQKNTIKSAGFNTLRDILEGEESDLQKARLIGKKRARVIWNIAYNATVEYFSG</sequence>
<name>A0A0M0KCF8_ALKHA</name>
<organism evidence="2">
    <name type="scientific">Halalkalibacterium halodurans</name>
    <name type="common">Bacillus halodurans</name>
    <dbReference type="NCBI Taxonomy" id="86665"/>
    <lineage>
        <taxon>Bacteria</taxon>
        <taxon>Bacillati</taxon>
        <taxon>Bacillota</taxon>
        <taxon>Bacilli</taxon>
        <taxon>Bacillales</taxon>
        <taxon>Bacillaceae</taxon>
        <taxon>Halalkalibacterium (ex Joshi et al. 2022)</taxon>
    </lineage>
</organism>
<protein>
    <recommendedName>
        <fullName evidence="1">RNA polymerase alpha subunit C-terminal domain-containing protein</fullName>
    </recommendedName>
</protein>
<dbReference type="Pfam" id="PF03118">
    <property type="entry name" value="RNA_pol_A_CTD"/>
    <property type="match status" value="1"/>
</dbReference>
<dbReference type="GO" id="GO:0003677">
    <property type="term" value="F:DNA binding"/>
    <property type="evidence" value="ECO:0007669"/>
    <property type="project" value="InterPro"/>
</dbReference>
<proteinExistence type="predicted"/>
<dbReference type="GO" id="GO:0006351">
    <property type="term" value="P:DNA-templated transcription"/>
    <property type="evidence" value="ECO:0007669"/>
    <property type="project" value="InterPro"/>
</dbReference>
<dbReference type="AlphaFoldDB" id="A0A0M0KCF8"/>
<evidence type="ECO:0000259" key="1">
    <source>
        <dbReference type="Pfam" id="PF03118"/>
    </source>
</evidence>
<dbReference type="Gene3D" id="1.10.150.20">
    <property type="entry name" value="5' to 3' exonuclease, C-terminal subdomain"/>
    <property type="match status" value="1"/>
</dbReference>
<dbReference type="SUPFAM" id="SSF47789">
    <property type="entry name" value="C-terminal domain of RNA polymerase alpha subunit"/>
    <property type="match status" value="1"/>
</dbReference>
<feature type="domain" description="RNA polymerase alpha subunit C-terminal" evidence="1">
    <location>
        <begin position="111"/>
        <end position="161"/>
    </location>
</feature>
<dbReference type="EMBL" id="LILD01000010">
    <property type="protein sequence ID" value="KOO36536.1"/>
    <property type="molecule type" value="Genomic_DNA"/>
</dbReference>
<dbReference type="InterPro" id="IPR011260">
    <property type="entry name" value="RNAP_asu_C"/>
</dbReference>
<dbReference type="GO" id="GO:0003899">
    <property type="term" value="F:DNA-directed RNA polymerase activity"/>
    <property type="evidence" value="ECO:0007669"/>
    <property type="project" value="InterPro"/>
</dbReference>
<dbReference type="RefSeq" id="WP_193463130.1">
    <property type="nucleotide sequence ID" value="NZ_LILD02000086.1"/>
</dbReference>